<evidence type="ECO:0000256" key="4">
    <source>
        <dbReference type="ARBA" id="ARBA00022692"/>
    </source>
</evidence>
<dbReference type="PANTHER" id="PTHR30065">
    <property type="entry name" value="FLAGELLAR BIOSYNTHETIC PROTEIN FLIR"/>
    <property type="match status" value="1"/>
</dbReference>
<evidence type="ECO:0000256" key="1">
    <source>
        <dbReference type="ARBA" id="ARBA00004651"/>
    </source>
</evidence>
<evidence type="ECO:0000256" key="3">
    <source>
        <dbReference type="ARBA" id="ARBA00022475"/>
    </source>
</evidence>
<accession>A0A841HFN1</accession>
<proteinExistence type="inferred from homology"/>
<dbReference type="GO" id="GO:0005886">
    <property type="term" value="C:plasma membrane"/>
    <property type="evidence" value="ECO:0007669"/>
    <property type="project" value="UniProtKB-SubCell"/>
</dbReference>
<comment type="similarity">
    <text evidence="2">Belongs to the FliR/MopE/SpaR family.</text>
</comment>
<gene>
    <name evidence="8" type="ORF">HNQ60_000006</name>
</gene>
<dbReference type="PANTHER" id="PTHR30065:SF1">
    <property type="entry name" value="SURFACE PRESENTATION OF ANTIGENS PROTEIN SPAR"/>
    <property type="match status" value="1"/>
</dbReference>
<name>A0A841HFN1_9GAMM</name>
<keyword evidence="9" id="KW-1185">Reference proteome</keyword>
<keyword evidence="6 7" id="KW-0472">Membrane</keyword>
<dbReference type="GO" id="GO:0006605">
    <property type="term" value="P:protein targeting"/>
    <property type="evidence" value="ECO:0007669"/>
    <property type="project" value="InterPro"/>
</dbReference>
<evidence type="ECO:0000256" key="5">
    <source>
        <dbReference type="ARBA" id="ARBA00022989"/>
    </source>
</evidence>
<evidence type="ECO:0000313" key="9">
    <source>
        <dbReference type="Proteomes" id="UP000588068"/>
    </source>
</evidence>
<comment type="subcellular location">
    <subcellularLocation>
        <location evidence="1">Cell membrane</location>
        <topology evidence="1">Multi-pass membrane protein</topology>
    </subcellularLocation>
</comment>
<dbReference type="RefSeq" id="WP_184328976.1">
    <property type="nucleotide sequence ID" value="NZ_JACHHZ010000001.1"/>
</dbReference>
<dbReference type="InterPro" id="IPR002010">
    <property type="entry name" value="T3SS_IM_R"/>
</dbReference>
<reference evidence="8 9" key="1">
    <citation type="submission" date="2020-08" db="EMBL/GenBank/DDBJ databases">
        <title>Genomic Encyclopedia of Type Strains, Phase IV (KMG-IV): sequencing the most valuable type-strain genomes for metagenomic binning, comparative biology and taxonomic classification.</title>
        <authorList>
            <person name="Goeker M."/>
        </authorList>
    </citation>
    <scope>NUCLEOTIDE SEQUENCE [LARGE SCALE GENOMIC DNA]</scope>
    <source>
        <strain evidence="8 9">DSM 26723</strain>
    </source>
</reference>
<keyword evidence="4 7" id="KW-0812">Transmembrane</keyword>
<protein>
    <submittedName>
        <fullName evidence="8">Flagellar biosynthetic protein FliR</fullName>
    </submittedName>
</protein>
<dbReference type="Proteomes" id="UP000588068">
    <property type="component" value="Unassembled WGS sequence"/>
</dbReference>
<feature type="transmembrane region" description="Helical" evidence="7">
    <location>
        <begin position="73"/>
        <end position="99"/>
    </location>
</feature>
<dbReference type="Pfam" id="PF01311">
    <property type="entry name" value="Bac_export_1"/>
    <property type="match status" value="1"/>
</dbReference>
<evidence type="ECO:0000256" key="2">
    <source>
        <dbReference type="ARBA" id="ARBA00009772"/>
    </source>
</evidence>
<evidence type="ECO:0000313" key="8">
    <source>
        <dbReference type="EMBL" id="MBB6091160.1"/>
    </source>
</evidence>
<keyword evidence="3" id="KW-1003">Cell membrane</keyword>
<feature type="transmembrane region" description="Helical" evidence="7">
    <location>
        <begin position="6"/>
        <end position="26"/>
    </location>
</feature>
<organism evidence="8 9">
    <name type="scientific">Povalibacter uvarum</name>
    <dbReference type="NCBI Taxonomy" id="732238"/>
    <lineage>
        <taxon>Bacteria</taxon>
        <taxon>Pseudomonadati</taxon>
        <taxon>Pseudomonadota</taxon>
        <taxon>Gammaproteobacteria</taxon>
        <taxon>Steroidobacterales</taxon>
        <taxon>Steroidobacteraceae</taxon>
        <taxon>Povalibacter</taxon>
    </lineage>
</organism>
<feature type="transmembrane region" description="Helical" evidence="7">
    <location>
        <begin position="172"/>
        <end position="201"/>
    </location>
</feature>
<keyword evidence="8" id="KW-0282">Flagellum</keyword>
<dbReference type="PRINTS" id="PR00953">
    <property type="entry name" value="TYPE3IMRPROT"/>
</dbReference>
<keyword evidence="5 7" id="KW-1133">Transmembrane helix</keyword>
<feature type="transmembrane region" description="Helical" evidence="7">
    <location>
        <begin position="129"/>
        <end position="152"/>
    </location>
</feature>
<evidence type="ECO:0000256" key="6">
    <source>
        <dbReference type="ARBA" id="ARBA00023136"/>
    </source>
</evidence>
<feature type="transmembrane region" description="Helical" evidence="7">
    <location>
        <begin position="213"/>
        <end position="234"/>
    </location>
</feature>
<dbReference type="EMBL" id="JACHHZ010000001">
    <property type="protein sequence ID" value="MBB6091160.1"/>
    <property type="molecule type" value="Genomic_DNA"/>
</dbReference>
<evidence type="ECO:0000256" key="7">
    <source>
        <dbReference type="SAM" id="Phobius"/>
    </source>
</evidence>
<keyword evidence="8" id="KW-0969">Cilium</keyword>
<keyword evidence="8" id="KW-0966">Cell projection</keyword>
<comment type="caution">
    <text evidence="8">The sequence shown here is derived from an EMBL/GenBank/DDBJ whole genome shotgun (WGS) entry which is preliminary data.</text>
</comment>
<dbReference type="AlphaFoldDB" id="A0A841HFN1"/>
<sequence>MSHESVLPWMLSVALLAVRLAVALALTPPLASFGTPAVVRMSFVTALAALTFSQRPPADLATTASANPAALPAAIATEIFIGALLGLGVQLLFAALALAGRLMDVQVGIALGSIFDPVSRTQSNVLGTLTSLVGAVVFFISDAHLQLARFIAQSLDLFPLGVAPTLDDPMQPLLAAGSMFSFGFALAAPVVMALLLTDAAIGVASRNMPQINVLVLAMPIKVLVGYFVLALAVVGWGPLLQRGFNCLAPLSGAC</sequence>